<keyword evidence="3" id="KW-1185">Reference proteome</keyword>
<dbReference type="AlphaFoldDB" id="A0AAN9P500"/>
<organism evidence="2 3">
    <name type="scientific">Clitoria ternatea</name>
    <name type="common">Butterfly pea</name>
    <dbReference type="NCBI Taxonomy" id="43366"/>
    <lineage>
        <taxon>Eukaryota</taxon>
        <taxon>Viridiplantae</taxon>
        <taxon>Streptophyta</taxon>
        <taxon>Embryophyta</taxon>
        <taxon>Tracheophyta</taxon>
        <taxon>Spermatophyta</taxon>
        <taxon>Magnoliopsida</taxon>
        <taxon>eudicotyledons</taxon>
        <taxon>Gunneridae</taxon>
        <taxon>Pentapetalae</taxon>
        <taxon>rosids</taxon>
        <taxon>fabids</taxon>
        <taxon>Fabales</taxon>
        <taxon>Fabaceae</taxon>
        <taxon>Papilionoideae</taxon>
        <taxon>50 kb inversion clade</taxon>
        <taxon>NPAAA clade</taxon>
        <taxon>indigoferoid/millettioid clade</taxon>
        <taxon>Phaseoleae</taxon>
        <taxon>Clitoria</taxon>
    </lineage>
</organism>
<gene>
    <name evidence="2" type="ORF">RJT34_20458</name>
</gene>
<evidence type="ECO:0000256" key="1">
    <source>
        <dbReference type="SAM" id="MobiDB-lite"/>
    </source>
</evidence>
<feature type="compositionally biased region" description="Basic and acidic residues" evidence="1">
    <location>
        <begin position="69"/>
        <end position="78"/>
    </location>
</feature>
<protein>
    <submittedName>
        <fullName evidence="2">Uncharacterized protein</fullName>
    </submittedName>
</protein>
<sequence length="85" mass="9164">MVPVVQVFEAPKPKVETLVTQGRLPGRASGSIVSITAKQIEESVPRLDPFKIVVDGQIFALPDSDNEGDEKRSCKDLEESASADP</sequence>
<comment type="caution">
    <text evidence="2">The sequence shown here is derived from an EMBL/GenBank/DDBJ whole genome shotgun (WGS) entry which is preliminary data.</text>
</comment>
<accession>A0AAN9P500</accession>
<evidence type="ECO:0000313" key="3">
    <source>
        <dbReference type="Proteomes" id="UP001359559"/>
    </source>
</evidence>
<reference evidence="2 3" key="1">
    <citation type="submission" date="2024-01" db="EMBL/GenBank/DDBJ databases">
        <title>The genomes of 5 underutilized Papilionoideae crops provide insights into root nodulation and disease resistance.</title>
        <authorList>
            <person name="Yuan L."/>
        </authorList>
    </citation>
    <scope>NUCLEOTIDE SEQUENCE [LARGE SCALE GENOMIC DNA]</scope>
    <source>
        <strain evidence="2">LY-2023</strain>
        <tissue evidence="2">Leaf</tissue>
    </source>
</reference>
<dbReference type="EMBL" id="JAYKXN010000005">
    <property type="protein sequence ID" value="KAK7285680.1"/>
    <property type="molecule type" value="Genomic_DNA"/>
</dbReference>
<evidence type="ECO:0000313" key="2">
    <source>
        <dbReference type="EMBL" id="KAK7285680.1"/>
    </source>
</evidence>
<feature type="region of interest" description="Disordered" evidence="1">
    <location>
        <begin position="61"/>
        <end position="85"/>
    </location>
</feature>
<dbReference type="Proteomes" id="UP001359559">
    <property type="component" value="Unassembled WGS sequence"/>
</dbReference>
<proteinExistence type="predicted"/>
<name>A0AAN9P500_CLITE</name>